<evidence type="ECO:0000313" key="4">
    <source>
        <dbReference type="Proteomes" id="UP000290637"/>
    </source>
</evidence>
<dbReference type="EMBL" id="CP035913">
    <property type="protein sequence ID" value="QBE66736.1"/>
    <property type="molecule type" value="Genomic_DNA"/>
</dbReference>
<name>A0A4P6L4Z2_9BURK</name>
<protein>
    <submittedName>
        <fullName evidence="3">CYTH and CHAD domain-containing protein</fullName>
    </submittedName>
</protein>
<keyword evidence="4" id="KW-1185">Reference proteome</keyword>
<dbReference type="RefSeq" id="WP_130189843.1">
    <property type="nucleotide sequence ID" value="NZ_CP035913.1"/>
</dbReference>
<dbReference type="SMART" id="SM01118">
    <property type="entry name" value="CYTH"/>
    <property type="match status" value="1"/>
</dbReference>
<reference evidence="3 4" key="1">
    <citation type="submission" date="2019-02" db="EMBL/GenBank/DDBJ databases">
        <title>Draft Genome Sequences of Six Type Strains of the Genus Massilia.</title>
        <authorList>
            <person name="Miess H."/>
            <person name="Frediansyhah A."/>
            <person name="Gross H."/>
        </authorList>
    </citation>
    <scope>NUCLEOTIDE SEQUENCE [LARGE SCALE GENOMIC DNA]</scope>
    <source>
        <strain evidence="3 4">DSM 17473</strain>
    </source>
</reference>
<dbReference type="KEGG" id="plue:EWM63_30320"/>
<dbReference type="PANTHER" id="PTHR39569">
    <property type="entry name" value="INORGANIC TRIPHOSPHATASE"/>
    <property type="match status" value="1"/>
</dbReference>
<dbReference type="Pfam" id="PF01928">
    <property type="entry name" value="CYTH"/>
    <property type="match status" value="1"/>
</dbReference>
<dbReference type="InterPro" id="IPR007899">
    <property type="entry name" value="CHAD_dom"/>
</dbReference>
<dbReference type="GO" id="GO:0050355">
    <property type="term" value="F:inorganic triphosphate phosphatase activity"/>
    <property type="evidence" value="ECO:0007669"/>
    <property type="project" value="InterPro"/>
</dbReference>
<dbReference type="InterPro" id="IPR039013">
    <property type="entry name" value="YgiF"/>
</dbReference>
<dbReference type="AlphaFoldDB" id="A0A4P6L4Z2"/>
<proteinExistence type="predicted"/>
<dbReference type="GO" id="GO:0046872">
    <property type="term" value="F:metal ion binding"/>
    <property type="evidence" value="ECO:0007669"/>
    <property type="project" value="TreeGrafter"/>
</dbReference>
<dbReference type="Gene3D" id="1.40.20.10">
    <property type="entry name" value="CHAD domain"/>
    <property type="match status" value="1"/>
</dbReference>
<gene>
    <name evidence="3" type="ORF">EWM63_30320</name>
</gene>
<dbReference type="SUPFAM" id="SSF55154">
    <property type="entry name" value="CYTH-like phosphatases"/>
    <property type="match status" value="1"/>
</dbReference>
<dbReference type="Gene3D" id="2.40.320.10">
    <property type="entry name" value="Hypothetical Protein Pfu-838710-001"/>
    <property type="match status" value="1"/>
</dbReference>
<sequence length="505" mass="55904">METELKLTVAQGDLDRLRDHALLAGMAGATPEEHQLRDTYYDTPRLDLWHNGLTLRVRADGDTWIQTVKTASAGSAGLHERGEWESALAGPEPDPVNLARQVKQKRIAELLRTPDIVNQLRPVFNNTTRRTQWNVELPEGQQVECVLDAGDIHVGGRNAPIGELELELKRGDPTPLFELALALHAEIPLRIANDSKAARGYALLDGEAPAPVKAVPVHLTKKMRLEEALQCMGLNCLQQLEANVPGVLTGSVESLHQMRVGLRRLRALLDMFEDIAPLPETVRDSLEWLAGELGAARDWDVLAGTTIEQIQGADLGTLRATAEQRARDLHRALLPALYQPRYTQLILQLNGWFYGRQWRAGGALPADSPLRQRARDAMAPLLEKAQRRLRKRIEALDENDAPARHRVRIAAKKARYAAEFFHDLLPAKAAKPYIRALSALQDKLGLLNDLAVAGTLFDELEQRGPTDDLKEGLTYARGYVNAMAAAESHHLGGALHQIARLKMTG</sequence>
<dbReference type="InterPro" id="IPR038186">
    <property type="entry name" value="CHAD_dom_sf"/>
</dbReference>
<dbReference type="Pfam" id="PF05235">
    <property type="entry name" value="CHAD"/>
    <property type="match status" value="1"/>
</dbReference>
<evidence type="ECO:0000259" key="1">
    <source>
        <dbReference type="PROSITE" id="PS51707"/>
    </source>
</evidence>
<dbReference type="InterPro" id="IPR033469">
    <property type="entry name" value="CYTH-like_dom_sf"/>
</dbReference>
<dbReference type="Proteomes" id="UP000290637">
    <property type="component" value="Chromosome"/>
</dbReference>
<evidence type="ECO:0000313" key="3">
    <source>
        <dbReference type="EMBL" id="QBE66736.1"/>
    </source>
</evidence>
<organism evidence="3 4">
    <name type="scientific">Pseudoduganella lutea</name>
    <dbReference type="NCBI Taxonomy" id="321985"/>
    <lineage>
        <taxon>Bacteria</taxon>
        <taxon>Pseudomonadati</taxon>
        <taxon>Pseudomonadota</taxon>
        <taxon>Betaproteobacteria</taxon>
        <taxon>Burkholderiales</taxon>
        <taxon>Oxalobacteraceae</taxon>
        <taxon>Telluria group</taxon>
        <taxon>Pseudoduganella</taxon>
    </lineage>
</organism>
<dbReference type="CDD" id="cd07756">
    <property type="entry name" value="CYTH-like_Pase_CHAD"/>
    <property type="match status" value="1"/>
</dbReference>
<dbReference type="PANTHER" id="PTHR39569:SF1">
    <property type="entry name" value="INORGANIC TRIPHOSPHATASE"/>
    <property type="match status" value="1"/>
</dbReference>
<evidence type="ECO:0000259" key="2">
    <source>
        <dbReference type="PROSITE" id="PS51708"/>
    </source>
</evidence>
<dbReference type="OrthoDB" id="3034217at2"/>
<dbReference type="SMART" id="SM00880">
    <property type="entry name" value="CHAD"/>
    <property type="match status" value="1"/>
</dbReference>
<feature type="domain" description="CYTH" evidence="1">
    <location>
        <begin position="1"/>
        <end position="207"/>
    </location>
</feature>
<accession>A0A4P6L4Z2</accession>
<dbReference type="PROSITE" id="PS51708">
    <property type="entry name" value="CHAD"/>
    <property type="match status" value="1"/>
</dbReference>
<dbReference type="InterPro" id="IPR023577">
    <property type="entry name" value="CYTH_domain"/>
</dbReference>
<feature type="domain" description="CHAD" evidence="2">
    <location>
        <begin position="222"/>
        <end position="500"/>
    </location>
</feature>
<dbReference type="PROSITE" id="PS51707">
    <property type="entry name" value="CYTH"/>
    <property type="match status" value="1"/>
</dbReference>